<dbReference type="GO" id="GO:0043025">
    <property type="term" value="C:neuronal cell body"/>
    <property type="evidence" value="ECO:0007669"/>
    <property type="project" value="TreeGrafter"/>
</dbReference>
<accession>A0AAV7HRW3</accession>
<dbReference type="Proteomes" id="UP000826195">
    <property type="component" value="Unassembled WGS sequence"/>
</dbReference>
<keyword evidence="3 8" id="KW-0812">Transmembrane</keyword>
<evidence type="ECO:0000256" key="6">
    <source>
        <dbReference type="ARBA" id="ARBA00023170"/>
    </source>
</evidence>
<dbReference type="GO" id="GO:0008049">
    <property type="term" value="P:male courtship behavior"/>
    <property type="evidence" value="ECO:0007669"/>
    <property type="project" value="TreeGrafter"/>
</dbReference>
<keyword evidence="5 8" id="KW-0472">Membrane</keyword>
<dbReference type="PANTHER" id="PTHR21143">
    <property type="entry name" value="INVERTEBRATE GUSTATORY RECEPTOR"/>
    <property type="match status" value="1"/>
</dbReference>
<dbReference type="AlphaFoldDB" id="A0AAV7HRW3"/>
<evidence type="ECO:0000256" key="5">
    <source>
        <dbReference type="ARBA" id="ARBA00023136"/>
    </source>
</evidence>
<dbReference type="GO" id="GO:0007635">
    <property type="term" value="P:chemosensory behavior"/>
    <property type="evidence" value="ECO:0007669"/>
    <property type="project" value="TreeGrafter"/>
</dbReference>
<keyword evidence="4 8" id="KW-1133">Transmembrane helix</keyword>
<dbReference type="Pfam" id="PF08395">
    <property type="entry name" value="7tm_7"/>
    <property type="match status" value="1"/>
</dbReference>
<comment type="function">
    <text evidence="8">Gustatory receptor which mediates acceptance or avoidance behavior, depending on its substrates.</text>
</comment>
<evidence type="ECO:0000313" key="9">
    <source>
        <dbReference type="EMBL" id="KAH0534386.1"/>
    </source>
</evidence>
<feature type="transmembrane region" description="Helical" evidence="8">
    <location>
        <begin position="261"/>
        <end position="288"/>
    </location>
</feature>
<dbReference type="EMBL" id="JAHXZJ010002982">
    <property type="protein sequence ID" value="KAH0534386.1"/>
    <property type="molecule type" value="Genomic_DNA"/>
</dbReference>
<evidence type="ECO:0000256" key="1">
    <source>
        <dbReference type="ARBA" id="ARBA00004651"/>
    </source>
</evidence>
<reference evidence="9 10" key="1">
    <citation type="journal article" date="2021" name="J. Hered.">
        <title>A chromosome-level genome assembly of the parasitoid wasp, Cotesia glomerata (Hymenoptera: Braconidae).</title>
        <authorList>
            <person name="Pinto B.J."/>
            <person name="Weis J.J."/>
            <person name="Gamble T."/>
            <person name="Ode P.J."/>
            <person name="Paul R."/>
            <person name="Zaspel J.M."/>
        </authorList>
    </citation>
    <scope>NUCLEOTIDE SEQUENCE [LARGE SCALE GENOMIC DNA]</scope>
    <source>
        <strain evidence="9">CgM1</strain>
    </source>
</reference>
<feature type="transmembrane region" description="Helical" evidence="8">
    <location>
        <begin position="308"/>
        <end position="328"/>
    </location>
</feature>
<dbReference type="PANTHER" id="PTHR21143:SF133">
    <property type="entry name" value="GUSTATORY AND PHEROMONE RECEPTOR 32A-RELATED"/>
    <property type="match status" value="1"/>
</dbReference>
<dbReference type="GO" id="GO:0005886">
    <property type="term" value="C:plasma membrane"/>
    <property type="evidence" value="ECO:0007669"/>
    <property type="project" value="UniProtKB-SubCell"/>
</dbReference>
<dbReference type="GO" id="GO:0050909">
    <property type="term" value="P:sensory perception of taste"/>
    <property type="evidence" value="ECO:0007669"/>
    <property type="project" value="InterPro"/>
</dbReference>
<keyword evidence="10" id="KW-1185">Reference proteome</keyword>
<evidence type="ECO:0000256" key="4">
    <source>
        <dbReference type="ARBA" id="ARBA00022989"/>
    </source>
</evidence>
<sequence>MVIIDNLSKSDTQLLSLISSTYKLFGLAPVSVREYPTYRNHKKEIAIEFTSTSSALIINSLGLLILLPFEVFYLYGKFTKDLEEESRLRHHFDIFFRINVIFIQILLILIFSIKRREIAGILNSLLSFESELVRNLRDLDQLHTGQHHQLAIFTAYLLISSVLLFNKLMVQDTLQAVANVLPKFVIRNLMIQYSILLIFIKKKYFSLNESLLVLTNRSGQLCYPFISKIDPPSEETVLDFVVFIRKSYYSLSGISNSIAQFYSVTILVSLLYYCLGAIYVGYLFVSSIRDYLVDKTGGKIPDCIDHGLLFITCIYPTVILANSVTAVLEEIKRTSKIIYQLASVYSKNTGISYELEQFSMELFHQNVSFSAFEMVPLDNSRLTSVFNMMLTYIIILLQTDVRQGVGRQEFIKN</sequence>
<keyword evidence="7 8" id="KW-0807">Transducer</keyword>
<comment type="caution">
    <text evidence="9">The sequence shown here is derived from an EMBL/GenBank/DDBJ whole genome shotgun (WGS) entry which is preliminary data.</text>
</comment>
<comment type="similarity">
    <text evidence="8">Belongs to the insect chemoreceptor superfamily. Gustatory receptor (GR) family.</text>
</comment>
<evidence type="ECO:0000256" key="3">
    <source>
        <dbReference type="ARBA" id="ARBA00022692"/>
    </source>
</evidence>
<evidence type="ECO:0000313" key="10">
    <source>
        <dbReference type="Proteomes" id="UP000826195"/>
    </source>
</evidence>
<feature type="transmembrane region" description="Helical" evidence="8">
    <location>
        <begin position="94"/>
        <end position="113"/>
    </location>
</feature>
<dbReference type="GO" id="GO:0030424">
    <property type="term" value="C:axon"/>
    <property type="evidence" value="ECO:0007669"/>
    <property type="project" value="TreeGrafter"/>
</dbReference>
<dbReference type="InterPro" id="IPR013604">
    <property type="entry name" value="7TM_chemorcpt"/>
</dbReference>
<comment type="caution">
    <text evidence="8">Lacks conserved residue(s) required for the propagation of feature annotation.</text>
</comment>
<dbReference type="GO" id="GO:0007165">
    <property type="term" value="P:signal transduction"/>
    <property type="evidence" value="ECO:0007669"/>
    <property type="project" value="UniProtKB-KW"/>
</dbReference>
<evidence type="ECO:0000256" key="8">
    <source>
        <dbReference type="RuleBase" id="RU363108"/>
    </source>
</evidence>
<keyword evidence="6 8" id="KW-0675">Receptor</keyword>
<feature type="transmembrane region" description="Helical" evidence="8">
    <location>
        <begin position="53"/>
        <end position="74"/>
    </location>
</feature>
<organism evidence="9 10">
    <name type="scientific">Cotesia glomerata</name>
    <name type="common">Lepidopteran parasitic wasp</name>
    <name type="synonym">Apanteles glomeratus</name>
    <dbReference type="NCBI Taxonomy" id="32391"/>
    <lineage>
        <taxon>Eukaryota</taxon>
        <taxon>Metazoa</taxon>
        <taxon>Ecdysozoa</taxon>
        <taxon>Arthropoda</taxon>
        <taxon>Hexapoda</taxon>
        <taxon>Insecta</taxon>
        <taxon>Pterygota</taxon>
        <taxon>Neoptera</taxon>
        <taxon>Endopterygota</taxon>
        <taxon>Hymenoptera</taxon>
        <taxon>Apocrita</taxon>
        <taxon>Ichneumonoidea</taxon>
        <taxon>Braconidae</taxon>
        <taxon>Microgastrinae</taxon>
        <taxon>Cotesia</taxon>
    </lineage>
</organism>
<evidence type="ECO:0000256" key="2">
    <source>
        <dbReference type="ARBA" id="ARBA00022475"/>
    </source>
</evidence>
<keyword evidence="2 8" id="KW-1003">Cell membrane</keyword>
<name>A0AAV7HRW3_COTGL</name>
<proteinExistence type="inferred from homology"/>
<protein>
    <recommendedName>
        <fullName evidence="8">Gustatory receptor</fullName>
    </recommendedName>
</protein>
<evidence type="ECO:0000256" key="7">
    <source>
        <dbReference type="ARBA" id="ARBA00023224"/>
    </source>
</evidence>
<dbReference type="GO" id="GO:0030425">
    <property type="term" value="C:dendrite"/>
    <property type="evidence" value="ECO:0007669"/>
    <property type="project" value="TreeGrafter"/>
</dbReference>
<gene>
    <name evidence="9" type="ORF">KQX54_003528</name>
</gene>
<comment type="subcellular location">
    <subcellularLocation>
        <location evidence="1 8">Cell membrane</location>
        <topology evidence="1 8">Multi-pass membrane protein</topology>
    </subcellularLocation>
</comment>